<sequence length="168" mass="17165">MKMTMIGAALSVALLGGCVTIGTTGGTGGQATATPVAEESVVVRPASAAFVQQSEATFNAIRAASGLGPVRFDPAPAAAAEVHARDMAVNGFRGHTGSDGSSFLARARRAGGSCAVAENITWGSSDVSGAFNWWQNSPQHASAMARRDVAAFGLAEVNRIWVLVMARC</sequence>
<dbReference type="Proteomes" id="UP000035100">
    <property type="component" value="Unassembled WGS sequence"/>
</dbReference>
<reference evidence="3 4" key="1">
    <citation type="submission" date="2013-01" db="EMBL/GenBank/DDBJ databases">
        <authorList>
            <person name="Fiebig A."/>
            <person name="Goeker M."/>
            <person name="Klenk H.-P.P."/>
        </authorList>
    </citation>
    <scope>NUCLEOTIDE SEQUENCE [LARGE SCALE GENOMIC DNA]</scope>
    <source>
        <strain evidence="3 4">DSM 24838</strain>
    </source>
</reference>
<keyword evidence="4" id="KW-1185">Reference proteome</keyword>
<dbReference type="STRING" id="1123501.Wenmar_02978"/>
<evidence type="ECO:0000256" key="1">
    <source>
        <dbReference type="SAM" id="SignalP"/>
    </source>
</evidence>
<name>A0A0D0Q787_9RHOB</name>
<evidence type="ECO:0000259" key="2">
    <source>
        <dbReference type="Pfam" id="PF00188"/>
    </source>
</evidence>
<dbReference type="InterPro" id="IPR035940">
    <property type="entry name" value="CAP_sf"/>
</dbReference>
<dbReference type="PROSITE" id="PS51257">
    <property type="entry name" value="PROKAR_LIPOPROTEIN"/>
    <property type="match status" value="1"/>
</dbReference>
<dbReference type="PANTHER" id="PTHR31157:SF1">
    <property type="entry name" value="SCP DOMAIN-CONTAINING PROTEIN"/>
    <property type="match status" value="1"/>
</dbReference>
<dbReference type="PANTHER" id="PTHR31157">
    <property type="entry name" value="SCP DOMAIN-CONTAINING PROTEIN"/>
    <property type="match status" value="1"/>
</dbReference>
<gene>
    <name evidence="3" type="ORF">Wenmar_02978</name>
</gene>
<dbReference type="Pfam" id="PF00188">
    <property type="entry name" value="CAP"/>
    <property type="match status" value="1"/>
</dbReference>
<dbReference type="InterPro" id="IPR014044">
    <property type="entry name" value="CAP_dom"/>
</dbReference>
<comment type="caution">
    <text evidence="3">The sequence shown here is derived from an EMBL/GenBank/DDBJ whole genome shotgun (WGS) entry which is preliminary data.</text>
</comment>
<dbReference type="Gene3D" id="3.40.33.10">
    <property type="entry name" value="CAP"/>
    <property type="match status" value="1"/>
</dbReference>
<dbReference type="AlphaFoldDB" id="A0A0D0Q787"/>
<dbReference type="RefSeq" id="WP_018301769.1">
    <property type="nucleotide sequence ID" value="NZ_KB902279.1"/>
</dbReference>
<organism evidence="3 4">
    <name type="scientific">Wenxinia marina DSM 24838</name>
    <dbReference type="NCBI Taxonomy" id="1123501"/>
    <lineage>
        <taxon>Bacteria</taxon>
        <taxon>Pseudomonadati</taxon>
        <taxon>Pseudomonadota</taxon>
        <taxon>Alphaproteobacteria</taxon>
        <taxon>Rhodobacterales</taxon>
        <taxon>Roseobacteraceae</taxon>
        <taxon>Wenxinia</taxon>
    </lineage>
</organism>
<feature type="domain" description="SCP" evidence="2">
    <location>
        <begin position="58"/>
        <end position="155"/>
    </location>
</feature>
<proteinExistence type="predicted"/>
<accession>A0A0D0Q787</accession>
<dbReference type="CDD" id="cd05379">
    <property type="entry name" value="CAP_bacterial"/>
    <property type="match status" value="1"/>
</dbReference>
<evidence type="ECO:0000313" key="4">
    <source>
        <dbReference type="Proteomes" id="UP000035100"/>
    </source>
</evidence>
<keyword evidence="1" id="KW-0732">Signal</keyword>
<dbReference type="eggNOG" id="COG2340">
    <property type="taxonomic scope" value="Bacteria"/>
</dbReference>
<evidence type="ECO:0000313" key="3">
    <source>
        <dbReference type="EMBL" id="KIQ68332.1"/>
    </source>
</evidence>
<feature type="signal peptide" evidence="1">
    <location>
        <begin position="1"/>
        <end position="21"/>
    </location>
</feature>
<dbReference type="EMBL" id="AONG01000014">
    <property type="protein sequence ID" value="KIQ68332.1"/>
    <property type="molecule type" value="Genomic_DNA"/>
</dbReference>
<dbReference type="OrthoDB" id="9811255at2"/>
<dbReference type="SUPFAM" id="SSF55797">
    <property type="entry name" value="PR-1-like"/>
    <property type="match status" value="1"/>
</dbReference>
<feature type="chain" id="PRO_5002219220" evidence="1">
    <location>
        <begin position="22"/>
        <end position="168"/>
    </location>
</feature>
<protein>
    <submittedName>
        <fullName evidence="3">Cysteine-rich secretory protein family</fullName>
    </submittedName>
</protein>